<name>A0A9P0LUT0_ACAOB</name>
<dbReference type="Proteomes" id="UP001152888">
    <property type="component" value="Unassembled WGS sequence"/>
</dbReference>
<keyword evidence="2" id="KW-1185">Reference proteome</keyword>
<evidence type="ECO:0000313" key="2">
    <source>
        <dbReference type="Proteomes" id="UP001152888"/>
    </source>
</evidence>
<reference evidence="1" key="1">
    <citation type="submission" date="2022-03" db="EMBL/GenBank/DDBJ databases">
        <authorList>
            <person name="Sayadi A."/>
        </authorList>
    </citation>
    <scope>NUCLEOTIDE SEQUENCE</scope>
</reference>
<organism evidence="1 2">
    <name type="scientific">Acanthoscelides obtectus</name>
    <name type="common">Bean weevil</name>
    <name type="synonym">Bruchus obtectus</name>
    <dbReference type="NCBI Taxonomy" id="200917"/>
    <lineage>
        <taxon>Eukaryota</taxon>
        <taxon>Metazoa</taxon>
        <taxon>Ecdysozoa</taxon>
        <taxon>Arthropoda</taxon>
        <taxon>Hexapoda</taxon>
        <taxon>Insecta</taxon>
        <taxon>Pterygota</taxon>
        <taxon>Neoptera</taxon>
        <taxon>Endopterygota</taxon>
        <taxon>Coleoptera</taxon>
        <taxon>Polyphaga</taxon>
        <taxon>Cucujiformia</taxon>
        <taxon>Chrysomeloidea</taxon>
        <taxon>Chrysomelidae</taxon>
        <taxon>Bruchinae</taxon>
        <taxon>Bruchini</taxon>
        <taxon>Acanthoscelides</taxon>
    </lineage>
</organism>
<protein>
    <submittedName>
        <fullName evidence="1">Uncharacterized protein</fullName>
    </submittedName>
</protein>
<evidence type="ECO:0000313" key="1">
    <source>
        <dbReference type="EMBL" id="CAH2001741.1"/>
    </source>
</evidence>
<comment type="caution">
    <text evidence="1">The sequence shown here is derived from an EMBL/GenBank/DDBJ whole genome shotgun (WGS) entry which is preliminary data.</text>
</comment>
<gene>
    <name evidence="1" type="ORF">ACAOBT_LOCUS26406</name>
</gene>
<accession>A0A9P0LUT0</accession>
<sequence>MDDAANLNPWPNEFKVFESPSGLILPILPLNEFLVNLCYDFSYLQTQPPIPSDECSAKIDNIEVPNTVYSPFYSWSNLVNQQTELEAARGSVKQHLLFYQSLGTKSSPSPSTSWEGMDEVMDEVLEKCNSSTTEEDSYSSTKTAILMKCNRKFNGTLNYDDTSLSNYNFEKPKEIEFIKCWQQLSNFIINETFEYNLEMPPQMYAKI</sequence>
<dbReference type="EMBL" id="CAKOFQ010007467">
    <property type="protein sequence ID" value="CAH2001741.1"/>
    <property type="molecule type" value="Genomic_DNA"/>
</dbReference>
<proteinExistence type="predicted"/>
<dbReference type="AlphaFoldDB" id="A0A9P0LUT0"/>